<evidence type="ECO:0000313" key="13">
    <source>
        <dbReference type="Proteomes" id="UP001320843"/>
    </source>
</evidence>
<sequence>MTPSIESQIHSIVAKHGEIDPARLTPDAKLQDLGVDSLEAIEILFDIEEHFDITFPQRDPNLDDGSLGKLVQAVEDALAAKAAAGAAQPAH</sequence>
<name>A0A0A8E7I3_9XANT</name>
<dbReference type="GeneID" id="93878763"/>
<dbReference type="PANTHER" id="PTHR20863">
    <property type="entry name" value="ACYL CARRIER PROTEIN"/>
    <property type="match status" value="1"/>
</dbReference>
<keyword evidence="4" id="KW-0276">Fatty acid metabolism</keyword>
<dbReference type="InterPro" id="IPR006162">
    <property type="entry name" value="Ppantetheine_attach_site"/>
</dbReference>
<evidence type="ECO:0000256" key="2">
    <source>
        <dbReference type="ARBA" id="ARBA00022516"/>
    </source>
</evidence>
<evidence type="ECO:0000259" key="9">
    <source>
        <dbReference type="PROSITE" id="PS50075"/>
    </source>
</evidence>
<evidence type="ECO:0000256" key="4">
    <source>
        <dbReference type="ARBA" id="ARBA00022832"/>
    </source>
</evidence>
<dbReference type="Proteomes" id="UP001320843">
    <property type="component" value="Unassembled WGS sequence"/>
</dbReference>
<dbReference type="AlphaFoldDB" id="A0A0A8E7I3"/>
<protein>
    <recommendedName>
        <fullName evidence="8">Acyl carrier protein AcpXL</fullName>
    </recommendedName>
</protein>
<organism evidence="11 12">
    <name type="scientific">Xanthomonas sacchari</name>
    <dbReference type="NCBI Taxonomy" id="56458"/>
    <lineage>
        <taxon>Bacteria</taxon>
        <taxon>Pseudomonadati</taxon>
        <taxon>Pseudomonadota</taxon>
        <taxon>Gammaproteobacteria</taxon>
        <taxon>Lysobacterales</taxon>
        <taxon>Lysobacteraceae</taxon>
        <taxon>Xanthomonas</taxon>
    </lineage>
</organism>
<dbReference type="PROSITE" id="PS00012">
    <property type="entry name" value="PHOSPHOPANTETHEINE"/>
    <property type="match status" value="1"/>
</dbReference>
<dbReference type="EMBL" id="MDEK01000012">
    <property type="protein sequence ID" value="PPU81658.1"/>
    <property type="molecule type" value="Genomic_DNA"/>
</dbReference>
<evidence type="ECO:0000256" key="3">
    <source>
        <dbReference type="ARBA" id="ARBA00022553"/>
    </source>
</evidence>
<reference evidence="11 12" key="1">
    <citation type="submission" date="2016-08" db="EMBL/GenBank/DDBJ databases">
        <authorList>
            <person name="Seilhamer J.J."/>
        </authorList>
    </citation>
    <scope>NUCLEOTIDE SEQUENCE [LARGE SCALE GENOMIC DNA]</scope>
    <source>
        <strain evidence="11 12">CFBP4641</strain>
    </source>
</reference>
<evidence type="ECO:0000256" key="8">
    <source>
        <dbReference type="ARBA" id="ARBA00024402"/>
    </source>
</evidence>
<comment type="caution">
    <text evidence="11">The sequence shown here is derived from an EMBL/GenBank/DDBJ whole genome shotgun (WGS) entry which is preliminary data.</text>
</comment>
<proteinExistence type="predicted"/>
<dbReference type="HOGENOM" id="CLU_108696_9_1_6"/>
<dbReference type="GO" id="GO:0000036">
    <property type="term" value="F:acyl carrier activity"/>
    <property type="evidence" value="ECO:0007669"/>
    <property type="project" value="TreeGrafter"/>
</dbReference>
<dbReference type="Proteomes" id="UP000247346">
    <property type="component" value="Unassembled WGS sequence"/>
</dbReference>
<gene>
    <name evidence="10" type="ORF">NB700_001027</name>
    <name evidence="11" type="ORF">XsacCFBP4641_13915</name>
</gene>
<keyword evidence="13" id="KW-1185">Reference proteome</keyword>
<evidence type="ECO:0000256" key="7">
    <source>
        <dbReference type="ARBA" id="ARBA00024328"/>
    </source>
</evidence>
<accession>A0A0A8E7I3</accession>
<dbReference type="OrthoDB" id="7063706at2"/>
<dbReference type="InterPro" id="IPR003231">
    <property type="entry name" value="ACP"/>
</dbReference>
<keyword evidence="2" id="KW-0444">Lipid biosynthesis</keyword>
<evidence type="ECO:0000256" key="5">
    <source>
        <dbReference type="ARBA" id="ARBA00023098"/>
    </source>
</evidence>
<dbReference type="RefSeq" id="WP_010342598.1">
    <property type="nucleotide sequence ID" value="NZ_CP010410.1"/>
</dbReference>
<keyword evidence="5" id="KW-0443">Lipid metabolism</keyword>
<dbReference type="EMBL" id="JANFWR010000005">
    <property type="protein sequence ID" value="MCW0398471.1"/>
    <property type="molecule type" value="Genomic_DNA"/>
</dbReference>
<evidence type="ECO:0000313" key="12">
    <source>
        <dbReference type="Proteomes" id="UP000247346"/>
    </source>
</evidence>
<dbReference type="GO" id="GO:0000035">
    <property type="term" value="F:acyl binding"/>
    <property type="evidence" value="ECO:0007669"/>
    <property type="project" value="TreeGrafter"/>
</dbReference>
<dbReference type="Gene3D" id="1.10.1200.10">
    <property type="entry name" value="ACP-like"/>
    <property type="match status" value="1"/>
</dbReference>
<keyword evidence="1" id="KW-0596">Phosphopantetheine</keyword>
<dbReference type="InterPro" id="IPR036736">
    <property type="entry name" value="ACP-like_sf"/>
</dbReference>
<dbReference type="PROSITE" id="PS50075">
    <property type="entry name" value="CARRIER"/>
    <property type="match status" value="1"/>
</dbReference>
<comment type="pathway">
    <text evidence="7">Glycolipid biosynthesis; KDO(2)-lipid A biosynthesis.</text>
</comment>
<keyword evidence="6" id="KW-0275">Fatty acid biosynthesis</keyword>
<keyword evidence="3" id="KW-0597">Phosphoprotein</keyword>
<dbReference type="PANTHER" id="PTHR20863:SF76">
    <property type="entry name" value="CARRIER DOMAIN-CONTAINING PROTEIN"/>
    <property type="match status" value="1"/>
</dbReference>
<dbReference type="InterPro" id="IPR009081">
    <property type="entry name" value="PP-bd_ACP"/>
</dbReference>
<evidence type="ECO:0000256" key="1">
    <source>
        <dbReference type="ARBA" id="ARBA00022450"/>
    </source>
</evidence>
<reference evidence="10 13" key="2">
    <citation type="submission" date="2022-06" db="EMBL/GenBank/DDBJ databases">
        <title>Dynamics of rice microbiomes reveals core vertical transmitted seed endophytes.</title>
        <authorList>
            <person name="Liao K."/>
            <person name="Zhang X."/>
        </authorList>
    </citation>
    <scope>NUCLEOTIDE SEQUENCE [LARGE SCALE GENOMIC DNA]</scope>
    <source>
        <strain evidence="10 13">YT10-10-1</strain>
    </source>
</reference>
<evidence type="ECO:0000256" key="6">
    <source>
        <dbReference type="ARBA" id="ARBA00023160"/>
    </source>
</evidence>
<feature type="domain" description="Carrier" evidence="9">
    <location>
        <begin position="3"/>
        <end position="78"/>
    </location>
</feature>
<dbReference type="SUPFAM" id="SSF47336">
    <property type="entry name" value="ACP-like"/>
    <property type="match status" value="1"/>
</dbReference>
<evidence type="ECO:0000313" key="10">
    <source>
        <dbReference type="EMBL" id="MCW0398471.1"/>
    </source>
</evidence>
<evidence type="ECO:0000313" key="11">
    <source>
        <dbReference type="EMBL" id="PPU81658.1"/>
    </source>
</evidence>
<dbReference type="Pfam" id="PF00550">
    <property type="entry name" value="PP-binding"/>
    <property type="match status" value="1"/>
</dbReference>
<dbReference type="KEGG" id="xsa:SB85_20190"/>